<dbReference type="Pfam" id="PF01979">
    <property type="entry name" value="Amidohydro_1"/>
    <property type="match status" value="1"/>
</dbReference>
<dbReference type="PANTHER" id="PTHR43135:SF3">
    <property type="entry name" value="ALPHA-D-RIBOSE 1-METHYLPHOSPHONATE 5-TRIPHOSPHATE DIPHOSPHATASE"/>
    <property type="match status" value="1"/>
</dbReference>
<dbReference type="InterPro" id="IPR032466">
    <property type="entry name" value="Metal_Hydrolase"/>
</dbReference>
<dbReference type="NCBIfam" id="NF011990">
    <property type="entry name" value="PRK15446.2-6"/>
    <property type="match status" value="1"/>
</dbReference>
<dbReference type="GO" id="GO:0016810">
    <property type="term" value="F:hydrolase activity, acting on carbon-nitrogen (but not peptide) bonds"/>
    <property type="evidence" value="ECO:0007669"/>
    <property type="project" value="InterPro"/>
</dbReference>
<dbReference type="SUPFAM" id="SSF51556">
    <property type="entry name" value="Metallo-dependent hydrolases"/>
    <property type="match status" value="1"/>
</dbReference>
<dbReference type="InterPro" id="IPR006680">
    <property type="entry name" value="Amidohydro-rel"/>
</dbReference>
<dbReference type="Gene3D" id="3.20.20.140">
    <property type="entry name" value="Metal-dependent hydrolases"/>
    <property type="match status" value="1"/>
</dbReference>
<name>A0A2U3LAM5_9FIRM</name>
<accession>A0A2U3LAM5</accession>
<feature type="domain" description="Amidohydrolase-related" evidence="1">
    <location>
        <begin position="152"/>
        <end position="384"/>
    </location>
</feature>
<dbReference type="AlphaFoldDB" id="A0A2U3LAM5"/>
<keyword evidence="2" id="KW-0378">Hydrolase</keyword>
<dbReference type="NCBIfam" id="NF011984">
    <property type="entry name" value="PRK15446.1-5"/>
    <property type="match status" value="1"/>
</dbReference>
<dbReference type="NCBIfam" id="NF011987">
    <property type="entry name" value="PRK15446.2-3"/>
    <property type="match status" value="1"/>
</dbReference>
<dbReference type="Proteomes" id="UP000238916">
    <property type="component" value="Unassembled WGS sequence"/>
</dbReference>
<dbReference type="Gene3D" id="2.30.40.10">
    <property type="entry name" value="Urease, subunit C, domain 1"/>
    <property type="match status" value="2"/>
</dbReference>
<evidence type="ECO:0000313" key="2">
    <source>
        <dbReference type="EMBL" id="SPF48948.1"/>
    </source>
</evidence>
<dbReference type="InterPro" id="IPR012696">
    <property type="entry name" value="PhnM"/>
</dbReference>
<dbReference type="InterPro" id="IPR011059">
    <property type="entry name" value="Metal-dep_hydrolase_composite"/>
</dbReference>
<dbReference type="OrthoDB" id="9776488at2"/>
<protein>
    <submittedName>
        <fullName evidence="2">Amidohydrolase family protein</fullName>
    </submittedName>
</protein>
<dbReference type="EMBL" id="OMOF01000363">
    <property type="protein sequence ID" value="SPF48948.1"/>
    <property type="molecule type" value="Genomic_DNA"/>
</dbReference>
<dbReference type="SUPFAM" id="SSF51338">
    <property type="entry name" value="Composite domain of metallo-dependent hydrolases"/>
    <property type="match status" value="1"/>
</dbReference>
<proteinExistence type="predicted"/>
<reference evidence="3" key="1">
    <citation type="submission" date="2018-02" db="EMBL/GenBank/DDBJ databases">
        <authorList>
            <person name="Hausmann B."/>
        </authorList>
    </citation>
    <scope>NUCLEOTIDE SEQUENCE [LARGE SCALE GENOMIC DNA]</scope>
    <source>
        <strain evidence="3">Peat soil MAG SbF1</strain>
    </source>
</reference>
<gene>
    <name evidence="2" type="ORF">SBF1_4250002</name>
</gene>
<sequence>MKTIITKGKIVIPSGVIDGSIIVVDHKISHILKDEDFVLAQTDQQDVEIINADGCYVMPGLVDFHGDMLERAIQPRRKVFIPLELALYSTQAQFLSAGITTIFHPVAFSGEPGLRSNELGNEIVRVIAQFRKNESAMLRHFIHVRFELFNKTGLDTILRIFEEGLADLFSLMDHSPRYSTFKSYPEYKNYVEKNSTFTAEELEAYAQEQWEMPQLVDSEYLEKLMECVNRNNIPFATHDDDSPQRVDTYRPRGASISEFPLNEATAKYALENNMYAVVGAPNLLRNKSHSDNLSARSAIMNGFANIICSDYYCFALLASVFILFEEGMRLHDAVSYASLYPAKASGLADRIGSLEEGKEADLIIVRHVQGKIPIVERAMVAGKWTFNK</sequence>
<dbReference type="PIRSF" id="PIRSF038971">
    <property type="entry name" value="PhnM"/>
    <property type="match status" value="1"/>
</dbReference>
<dbReference type="GO" id="GO:0019700">
    <property type="term" value="P:organic phosphonate catabolic process"/>
    <property type="evidence" value="ECO:0007669"/>
    <property type="project" value="InterPro"/>
</dbReference>
<evidence type="ECO:0000313" key="3">
    <source>
        <dbReference type="Proteomes" id="UP000238916"/>
    </source>
</evidence>
<dbReference type="InterPro" id="IPR051781">
    <property type="entry name" value="Metallo-dep_Hydrolase"/>
</dbReference>
<organism evidence="2 3">
    <name type="scientific">Candidatus Desulfosporosinus infrequens</name>
    <dbReference type="NCBI Taxonomy" id="2043169"/>
    <lineage>
        <taxon>Bacteria</taxon>
        <taxon>Bacillati</taxon>
        <taxon>Bacillota</taxon>
        <taxon>Clostridia</taxon>
        <taxon>Eubacteriales</taxon>
        <taxon>Desulfitobacteriaceae</taxon>
        <taxon>Desulfosporosinus</taxon>
    </lineage>
</organism>
<dbReference type="PANTHER" id="PTHR43135">
    <property type="entry name" value="ALPHA-D-RIBOSE 1-METHYLPHOSPHONATE 5-TRIPHOSPHATE DIPHOSPHATASE"/>
    <property type="match status" value="1"/>
</dbReference>
<evidence type="ECO:0000259" key="1">
    <source>
        <dbReference type="Pfam" id="PF01979"/>
    </source>
</evidence>